<name>A0AA36IGC6_9DINO</name>
<organism evidence="1 2">
    <name type="scientific">Effrenium voratum</name>
    <dbReference type="NCBI Taxonomy" id="2562239"/>
    <lineage>
        <taxon>Eukaryota</taxon>
        <taxon>Sar</taxon>
        <taxon>Alveolata</taxon>
        <taxon>Dinophyceae</taxon>
        <taxon>Suessiales</taxon>
        <taxon>Symbiodiniaceae</taxon>
        <taxon>Effrenium</taxon>
    </lineage>
</organism>
<keyword evidence="2" id="KW-1185">Reference proteome</keyword>
<accession>A0AA36IGC6</accession>
<gene>
    <name evidence="1" type="ORF">EVOR1521_LOCUS13385</name>
</gene>
<evidence type="ECO:0000313" key="2">
    <source>
        <dbReference type="Proteomes" id="UP001178507"/>
    </source>
</evidence>
<reference evidence="1" key="1">
    <citation type="submission" date="2023-08" db="EMBL/GenBank/DDBJ databases">
        <authorList>
            <person name="Chen Y."/>
            <person name="Shah S."/>
            <person name="Dougan E. K."/>
            <person name="Thang M."/>
            <person name="Chan C."/>
        </authorList>
    </citation>
    <scope>NUCLEOTIDE SEQUENCE</scope>
</reference>
<dbReference type="EMBL" id="CAUJNA010001491">
    <property type="protein sequence ID" value="CAJ1387269.1"/>
    <property type="molecule type" value="Genomic_DNA"/>
</dbReference>
<protein>
    <submittedName>
        <fullName evidence="1">Uncharacterized protein</fullName>
    </submittedName>
</protein>
<comment type="caution">
    <text evidence="1">The sequence shown here is derived from an EMBL/GenBank/DDBJ whole genome shotgun (WGS) entry which is preliminary data.</text>
</comment>
<evidence type="ECO:0000313" key="1">
    <source>
        <dbReference type="EMBL" id="CAJ1387269.1"/>
    </source>
</evidence>
<sequence>MEKMFETDVDKRLGIVYRAMGVNVEDTISQTQADSLLWTYVAVFITGSPVELLTEGEVRRALQHITTRFPRHAETKALLIYITEEVAGLTNEYDDFKLLRRILDKFGQRLGALEDRECQVMKNKLVSIEDKDGSGLVRLGDFYGTSKLDVHFTEGPAYLRANGILDESNPDDPKVIIPNYLASPSNCVQPSGYYGICCFDECENLMDQVEKQLEAPTGTPEQIAALVSSLPSASQPTNRTLPPHLLQLLDEVASHHGGSVPIHGRLFAQWMHEAYPRECNYPSASAPRDRFSQLHELEDVKEEEQTKYWNIAKQQQQQSNGTTTTSTRWVMKEELVDRKAFEAQVKKSSMSGLPVFGLGVFMALARLFMMPSSNRPASGAGRWAGRWEQ</sequence>
<dbReference type="Proteomes" id="UP001178507">
    <property type="component" value="Unassembled WGS sequence"/>
</dbReference>
<proteinExistence type="predicted"/>
<dbReference type="AlphaFoldDB" id="A0AA36IGC6"/>